<protein>
    <submittedName>
        <fullName evidence="1">Uncharacterized protein</fullName>
    </submittedName>
</protein>
<name>A0A5J6X0S4_9GAMM</name>
<accession>A0A5J6X0S4</accession>
<keyword evidence="2" id="KW-1185">Reference proteome</keyword>
<evidence type="ECO:0000313" key="2">
    <source>
        <dbReference type="Proteomes" id="UP000594034"/>
    </source>
</evidence>
<dbReference type="KEGG" id="asim:FE240_16160"/>
<dbReference type="Proteomes" id="UP000594034">
    <property type="component" value="Chromosome"/>
</dbReference>
<dbReference type="RefSeq" id="WP_193002374.1">
    <property type="nucleotide sequence ID" value="NZ_CP040449.1"/>
</dbReference>
<reference evidence="1 2" key="1">
    <citation type="submission" date="2019-05" db="EMBL/GenBank/DDBJ databases">
        <title>OXA-830, a novel chromosomally encoded expanded-spectrum class D beta-lactamase in Aeromonas simiae.</title>
        <authorList>
            <person name="Zhou W."/>
            <person name="Chen Q."/>
        </authorList>
    </citation>
    <scope>NUCLEOTIDE SEQUENCE [LARGE SCALE GENOMIC DNA]</scope>
    <source>
        <strain evidence="1 2">A6</strain>
    </source>
</reference>
<organism evidence="1 2">
    <name type="scientific">Aeromonas simiae</name>
    <dbReference type="NCBI Taxonomy" id="218936"/>
    <lineage>
        <taxon>Bacteria</taxon>
        <taxon>Pseudomonadati</taxon>
        <taxon>Pseudomonadota</taxon>
        <taxon>Gammaproteobacteria</taxon>
        <taxon>Aeromonadales</taxon>
        <taxon>Aeromonadaceae</taxon>
        <taxon>Aeromonas</taxon>
    </lineage>
</organism>
<gene>
    <name evidence="1" type="ORF">FE240_16160</name>
</gene>
<proteinExistence type="predicted"/>
<dbReference type="EMBL" id="CP040449">
    <property type="protein sequence ID" value="QFI56071.1"/>
    <property type="molecule type" value="Genomic_DNA"/>
</dbReference>
<dbReference type="AlphaFoldDB" id="A0A5J6X0S4"/>
<evidence type="ECO:0000313" key="1">
    <source>
        <dbReference type="EMBL" id="QFI56071.1"/>
    </source>
</evidence>
<sequence>MNKHKEQAERLDQEYAALQRLFSHFCIEAGSLCGQYGWLSWPDYEDEPSQSRQFSLLGESRWLVLQCRPSPSGELLGHMQIRDEGNQVLAALTLHADGRLQLEAGHLLDDPPALLLRLLLAALHHLPPAG</sequence>